<accession>A0A1H2GIV7</accession>
<evidence type="ECO:0000313" key="3">
    <source>
        <dbReference type="Proteomes" id="UP000243063"/>
    </source>
</evidence>
<dbReference type="Proteomes" id="UP000243063">
    <property type="component" value="Chromosome I"/>
</dbReference>
<dbReference type="EMBL" id="LT629780">
    <property type="protein sequence ID" value="SDU19603.1"/>
    <property type="molecule type" value="Genomic_DNA"/>
</dbReference>
<evidence type="ECO:0000256" key="1">
    <source>
        <dbReference type="SAM" id="MobiDB-lite"/>
    </source>
</evidence>
<name>A0A1H2GIV7_9GAMM</name>
<dbReference type="STRING" id="1245526.SAMN05216580_1813"/>
<sequence length="127" mass="13501">MAGAAQLISRLRGRPVPSVPSAENVREPLEAAPVVAVPPAPPVPSLNHQPQGEIQPEQLTPAAEAASEPPRIMRTAATASPVWLAARDTYLSHVMSCRTCHAPTGRHCLVGAELRATYDTTPMEPTR</sequence>
<evidence type="ECO:0000313" key="2">
    <source>
        <dbReference type="EMBL" id="SDU19603.1"/>
    </source>
</evidence>
<organism evidence="2 3">
    <name type="scientific">Geopseudomonas guangdongensis</name>
    <dbReference type="NCBI Taxonomy" id="1245526"/>
    <lineage>
        <taxon>Bacteria</taxon>
        <taxon>Pseudomonadati</taxon>
        <taxon>Pseudomonadota</taxon>
        <taxon>Gammaproteobacteria</taxon>
        <taxon>Pseudomonadales</taxon>
        <taxon>Pseudomonadaceae</taxon>
        <taxon>Geopseudomonas</taxon>
    </lineage>
</organism>
<dbReference type="AlphaFoldDB" id="A0A1H2GIV7"/>
<gene>
    <name evidence="2" type="ORF">SAMN05216580_1813</name>
</gene>
<reference evidence="3" key="1">
    <citation type="submission" date="2016-10" db="EMBL/GenBank/DDBJ databases">
        <authorList>
            <person name="Varghese N."/>
            <person name="Submissions S."/>
        </authorList>
    </citation>
    <scope>NUCLEOTIDE SEQUENCE [LARGE SCALE GENOMIC DNA]</scope>
    <source>
        <strain evidence="3">CCTCC 2012022</strain>
    </source>
</reference>
<feature type="region of interest" description="Disordered" evidence="1">
    <location>
        <begin position="1"/>
        <end position="69"/>
    </location>
</feature>
<proteinExistence type="predicted"/>
<keyword evidence="3" id="KW-1185">Reference proteome</keyword>
<protein>
    <submittedName>
        <fullName evidence="2">Uncharacterized protein</fullName>
    </submittedName>
</protein>